<dbReference type="KEGG" id="pto:PTO0272"/>
<comment type="function">
    <text evidence="7">Catalyzes the anti-1,4-elimination of the C-3 phosphate and the C-6 proR hydrogen from 5-enolpyruvylshikimate-3-phosphate (EPSP) to yield chorismate, which is the branch point compound that serves as the starting substrate for the three terminal pathways of aromatic amino acid biosynthesis. This reaction introduces a second double bond into the aromatic ring system.</text>
</comment>
<dbReference type="PROSITE" id="PS00788">
    <property type="entry name" value="CHORISMATE_SYNTHASE_2"/>
    <property type="match status" value="1"/>
</dbReference>
<dbReference type="FunCoup" id="Q6L2E5">
    <property type="interactions" value="130"/>
</dbReference>
<dbReference type="EC" id="4.2.3.5" evidence="3 7"/>
<name>Q6L2E5_PICTO</name>
<dbReference type="OrthoDB" id="33049at2157"/>
<dbReference type="PIRSF" id="PIRSF001456">
    <property type="entry name" value="Chorismate_synth"/>
    <property type="match status" value="1"/>
</dbReference>
<dbReference type="GO" id="GO:0004107">
    <property type="term" value="F:chorismate synthase activity"/>
    <property type="evidence" value="ECO:0007669"/>
    <property type="project" value="UniProtKB-UniRule"/>
</dbReference>
<dbReference type="Pfam" id="PF01264">
    <property type="entry name" value="Chorismate_synt"/>
    <property type="match status" value="1"/>
</dbReference>
<organism evidence="8 10">
    <name type="scientific">Picrophilus torridus (strain ATCC 700027 / DSM 9790 / JCM 10055 / NBRC 100828 / KAW 2/3)</name>
    <dbReference type="NCBI Taxonomy" id="1122961"/>
    <lineage>
        <taxon>Archaea</taxon>
        <taxon>Methanobacteriati</taxon>
        <taxon>Thermoplasmatota</taxon>
        <taxon>Thermoplasmata</taxon>
        <taxon>Thermoplasmatales</taxon>
        <taxon>Picrophilaceae</taxon>
        <taxon>Picrophilus</taxon>
    </lineage>
</organism>
<dbReference type="STRING" id="263820.PTO0272"/>
<dbReference type="HOGENOM" id="CLU_034547_0_0_2"/>
<evidence type="ECO:0000256" key="4">
    <source>
        <dbReference type="ARBA" id="ARBA00022605"/>
    </source>
</evidence>
<gene>
    <name evidence="7" type="primary">aroC</name>
    <name evidence="8" type="ordered locus">PTO0272</name>
    <name evidence="9" type="ORF">SAMN02745355_1577</name>
</gene>
<dbReference type="EMBL" id="FWYE01000005">
    <property type="protein sequence ID" value="SMD31618.1"/>
    <property type="molecule type" value="Genomic_DNA"/>
</dbReference>
<dbReference type="Proteomes" id="UP000000438">
    <property type="component" value="Chromosome"/>
</dbReference>
<accession>Q6L2E5</accession>
<dbReference type="PANTHER" id="PTHR21085">
    <property type="entry name" value="CHORISMATE SYNTHASE"/>
    <property type="match status" value="1"/>
</dbReference>
<comment type="pathway">
    <text evidence="1 7">Metabolic intermediate biosynthesis; chorismate biosynthesis; chorismate from D-erythrose 4-phosphate and phosphoenolpyruvate: step 7/7.</text>
</comment>
<feature type="binding site" evidence="7">
    <location>
        <position position="327"/>
    </location>
    <ligand>
        <name>FMN</name>
        <dbReference type="ChEBI" id="CHEBI:58210"/>
    </ligand>
</feature>
<dbReference type="GO" id="GO:0009423">
    <property type="term" value="P:chorismate biosynthetic process"/>
    <property type="evidence" value="ECO:0007669"/>
    <property type="project" value="UniProtKB-UniRule"/>
</dbReference>
<dbReference type="InterPro" id="IPR000453">
    <property type="entry name" value="Chorismate_synth"/>
</dbReference>
<dbReference type="NCBIfam" id="TIGR00033">
    <property type="entry name" value="aroC"/>
    <property type="match status" value="1"/>
</dbReference>
<dbReference type="InParanoid" id="Q6L2E5"/>
<proteinExistence type="inferred from homology"/>
<keyword evidence="11" id="KW-1185">Reference proteome</keyword>
<comment type="catalytic activity">
    <reaction evidence="7">
        <text>5-O-(1-carboxyvinyl)-3-phosphoshikimate = chorismate + phosphate</text>
        <dbReference type="Rhea" id="RHEA:21020"/>
        <dbReference type="ChEBI" id="CHEBI:29748"/>
        <dbReference type="ChEBI" id="CHEBI:43474"/>
        <dbReference type="ChEBI" id="CHEBI:57701"/>
        <dbReference type="EC" id="4.2.3.5"/>
    </reaction>
</comment>
<feature type="binding site" evidence="7">
    <location>
        <position position="285"/>
    </location>
    <ligand>
        <name>FMN</name>
        <dbReference type="ChEBI" id="CHEBI:58210"/>
    </ligand>
</feature>
<evidence type="ECO:0000256" key="5">
    <source>
        <dbReference type="ARBA" id="ARBA00023141"/>
    </source>
</evidence>
<keyword evidence="7" id="KW-0285">Flavoprotein</keyword>
<evidence type="ECO:0000256" key="7">
    <source>
        <dbReference type="HAMAP-Rule" id="MF_00300"/>
    </source>
</evidence>
<evidence type="ECO:0000256" key="1">
    <source>
        <dbReference type="ARBA" id="ARBA00005044"/>
    </source>
</evidence>
<dbReference type="Proteomes" id="UP000192315">
    <property type="component" value="Unassembled WGS sequence"/>
</dbReference>
<evidence type="ECO:0000313" key="11">
    <source>
        <dbReference type="Proteomes" id="UP000192315"/>
    </source>
</evidence>
<reference evidence="9 11" key="3">
    <citation type="submission" date="2017-04" db="EMBL/GenBank/DDBJ databases">
        <authorList>
            <person name="Varghese N."/>
            <person name="Submissions S."/>
        </authorList>
    </citation>
    <scope>NUCLEOTIDE SEQUENCE [LARGE SCALE GENOMIC DNA]</scope>
    <source>
        <strain evidence="9 11">DSM 9789</strain>
    </source>
</reference>
<keyword evidence="6 7" id="KW-0456">Lyase</keyword>
<evidence type="ECO:0000313" key="8">
    <source>
        <dbReference type="EMBL" id="AAT42857.1"/>
    </source>
</evidence>
<dbReference type="AlphaFoldDB" id="Q6L2E5"/>
<dbReference type="PATRIC" id="fig|263820.9.peg.292"/>
<comment type="caution">
    <text evidence="7">Lacks conserved residue(s) required for the propagation of feature annotation.</text>
</comment>
<dbReference type="InterPro" id="IPR035904">
    <property type="entry name" value="Chorismate_synth_AroC_sf"/>
</dbReference>
<dbReference type="Gene3D" id="3.60.150.10">
    <property type="entry name" value="Chorismate synthase AroC"/>
    <property type="match status" value="1"/>
</dbReference>
<dbReference type="EMBL" id="AE017261">
    <property type="protein sequence ID" value="AAT42857.1"/>
    <property type="molecule type" value="Genomic_DNA"/>
</dbReference>
<dbReference type="GO" id="GO:0005829">
    <property type="term" value="C:cytosol"/>
    <property type="evidence" value="ECO:0007669"/>
    <property type="project" value="TreeGrafter"/>
</dbReference>
<comment type="similarity">
    <text evidence="2 7">Belongs to the chorismate synthase family.</text>
</comment>
<keyword evidence="5 7" id="KW-0057">Aromatic amino acid biosynthesis</keyword>
<feature type="binding site" evidence="7">
    <location>
        <position position="46"/>
    </location>
    <ligand>
        <name>NADP(+)</name>
        <dbReference type="ChEBI" id="CHEBI:58349"/>
    </ligand>
</feature>
<keyword evidence="4 7" id="KW-0028">Amino-acid biosynthesis</keyword>
<evidence type="ECO:0000256" key="2">
    <source>
        <dbReference type="ARBA" id="ARBA00008014"/>
    </source>
</evidence>
<dbReference type="NCBIfam" id="NF003793">
    <property type="entry name" value="PRK05382.1"/>
    <property type="match status" value="1"/>
</dbReference>
<dbReference type="CDD" id="cd07304">
    <property type="entry name" value="Chorismate_synthase"/>
    <property type="match status" value="1"/>
</dbReference>
<dbReference type="HAMAP" id="MF_00300">
    <property type="entry name" value="Chorismate_synth"/>
    <property type="match status" value="1"/>
</dbReference>
<reference evidence="8 10" key="1">
    <citation type="journal article" date="2004" name="Proc. Natl. Acad. Sci. U.S.A.">
        <title>Genome sequence of Picrophilus torridus and its implications for life around pH 0.</title>
        <authorList>
            <person name="Futterer O."/>
            <person name="Angelov A."/>
            <person name="Liesegang H."/>
            <person name="Gottschalk G."/>
            <person name="Schleper C."/>
            <person name="Schepers B."/>
            <person name="Dock C."/>
            <person name="Antranikian G."/>
            <person name="Liebl W."/>
        </authorList>
    </citation>
    <scope>NUCLEOTIDE SEQUENCE [LARGE SCALE GENOMIC DNA]</scope>
    <source>
        <strain evidence="10">ATCC 700027 / DSM 9790 / JCM 10055 / NBRC 100828</strain>
        <strain evidence="8">DSM 9790</strain>
    </source>
</reference>
<protein>
    <recommendedName>
        <fullName evidence="3 7">Chorismate synthase</fullName>
        <shortName evidence="7">CS</shortName>
        <ecNumber evidence="3 7">4.2.3.5</ecNumber>
    </recommendedName>
    <alternativeName>
        <fullName evidence="7">5-enolpyruvylshikimate-3-phosphate phospholyase</fullName>
    </alternativeName>
</protein>
<keyword evidence="7" id="KW-0288">FMN</keyword>
<evidence type="ECO:0000313" key="10">
    <source>
        <dbReference type="Proteomes" id="UP000000438"/>
    </source>
</evidence>
<dbReference type="GO" id="GO:0008652">
    <property type="term" value="P:amino acid biosynthetic process"/>
    <property type="evidence" value="ECO:0007669"/>
    <property type="project" value="UniProtKB-KW"/>
</dbReference>
<dbReference type="GO" id="GO:0009073">
    <property type="term" value="P:aromatic amino acid family biosynthetic process"/>
    <property type="evidence" value="ECO:0007669"/>
    <property type="project" value="UniProtKB-KW"/>
</dbReference>
<evidence type="ECO:0000313" key="9">
    <source>
        <dbReference type="EMBL" id="SMD31618.1"/>
    </source>
</evidence>
<feature type="binding site" evidence="7">
    <location>
        <begin position="300"/>
        <end position="304"/>
    </location>
    <ligand>
        <name>FMN</name>
        <dbReference type="ChEBI" id="CHEBI:58210"/>
    </ligand>
</feature>
<keyword evidence="7" id="KW-0521">NADP</keyword>
<evidence type="ECO:0000256" key="3">
    <source>
        <dbReference type="ARBA" id="ARBA00013036"/>
    </source>
</evidence>
<dbReference type="InterPro" id="IPR020541">
    <property type="entry name" value="Chorismate_synthase_CS"/>
</dbReference>
<evidence type="ECO:0000256" key="6">
    <source>
        <dbReference type="ARBA" id="ARBA00023239"/>
    </source>
</evidence>
<dbReference type="SUPFAM" id="SSF103263">
    <property type="entry name" value="Chorismate synthase, AroC"/>
    <property type="match status" value="1"/>
</dbReference>
<dbReference type="PaxDb" id="263820-PTO0272"/>
<reference evidence="8" key="2">
    <citation type="submission" date="2004-02" db="EMBL/GenBank/DDBJ databases">
        <authorList>
            <person name="Fuetterer O."/>
            <person name="Angelov A."/>
            <person name="Liesegang H."/>
            <person name="Gottschalk G."/>
            <person name="Schleper C."/>
            <person name="Schepers B."/>
            <person name="Dock C."/>
            <person name="Antranikian G."/>
            <person name="Liebl W."/>
        </authorList>
    </citation>
    <scope>NUCLEOTIDE SEQUENCE</scope>
    <source>
        <strain evidence="8">DSM 9790</strain>
    </source>
</reference>
<accession>A0A8G2L7Z2</accession>
<dbReference type="PANTHER" id="PTHR21085:SF0">
    <property type="entry name" value="CHORISMATE SYNTHASE"/>
    <property type="match status" value="1"/>
</dbReference>
<keyword evidence="7" id="KW-0274">FAD</keyword>
<dbReference type="GO" id="GO:0010181">
    <property type="term" value="F:FMN binding"/>
    <property type="evidence" value="ECO:0007669"/>
    <property type="project" value="TreeGrafter"/>
</dbReference>
<dbReference type="RefSeq" id="WP_011177073.1">
    <property type="nucleotide sequence ID" value="NC_005877.1"/>
</dbReference>
<comment type="cofactor">
    <cofactor evidence="7">
        <name>FMNH2</name>
        <dbReference type="ChEBI" id="CHEBI:57618"/>
    </cofactor>
    <text evidence="7">Reduced FMN (FMNH(2)).</text>
</comment>
<dbReference type="UniPathway" id="UPA00053">
    <property type="reaction ID" value="UER00090"/>
</dbReference>
<sequence>MFILGNKLKLSVFGSSHGKYVGGSIDGLPAGISIDYDYSRKWLDRRKPAQSEITTQRKEDDDVEIIAGIHNGYTDGSPLVFLTKNRDYIDRHYDDLYYNPRPGHADLTMYYKYGDYRNFEGGGFFSGRMTLPLVFAGSIAMRMLRDMNITVVSYIKKSMDIVYNNDDDFDEDYPYNFSTRIPDKYLDERLHALIMKTIKEGDSLGAVIRTRINNVPPGIGEPFFDSIESNISKAMFSIPAVKGIAFGAGFNLSNMKGSESNDEFYYDEKDKRIKTRTNNAGGILGGISNGMPIEFDVVVKPASSIRIKQKTVNLKTLDVSEIIVKGRHDPFIAFRAVPVVQCMSAFIILDFILEEQHEKH</sequence>
<dbReference type="eggNOG" id="arCOG04133">
    <property type="taxonomic scope" value="Archaea"/>
</dbReference>
<dbReference type="GeneID" id="2845403"/>